<proteinExistence type="predicted"/>
<evidence type="ECO:0000256" key="2">
    <source>
        <dbReference type="SAM" id="Phobius"/>
    </source>
</evidence>
<feature type="transmembrane region" description="Helical" evidence="2">
    <location>
        <begin position="155"/>
        <end position="175"/>
    </location>
</feature>
<keyword evidence="5" id="KW-1185">Reference proteome</keyword>
<evidence type="ECO:0000256" key="1">
    <source>
        <dbReference type="SAM" id="MobiDB-lite"/>
    </source>
</evidence>
<dbReference type="PANTHER" id="PTHR39614:SF2">
    <property type="entry name" value="INTEGRAL MEMBRANE PROTEIN"/>
    <property type="match status" value="1"/>
</dbReference>
<protein>
    <recommendedName>
        <fullName evidence="3">Rhodopsin domain-containing protein</fullName>
    </recommendedName>
</protein>
<evidence type="ECO:0000313" key="4">
    <source>
        <dbReference type="EMBL" id="KAK0641657.1"/>
    </source>
</evidence>
<sequence length="417" mass="44765">MAGGTGSSGTPAPPGPDPATGLYSGQSAPLATLTATDQGGVVAIGTSLALVFALISMLIRFYVRTKFQRDVGSRDDAASAAAMILFIIQSGLVFGQVHQGLGRSIEDVTPDGLVTLQKSEYASDIFYLLSIFLTKLSIVYLFIRLSPDRNHKRAAWLCLAATTLFTFTTILITCLRCDMLKPWIFIGTQCPGLLARWQVTAVFDIVTELGIFGVAAYMTHGLKTTVSKKFVVLIAFGLRVLVIIPILLRLLYLSNEISSPDPTLDGAMTSICTQIHIAYAIIATTTPCLRPFMSALSTHYGGPKEAKTPNGSKLSKLTGGSGSGNNSKTPKRQPDHNTLKAGYDLDEITAVGPDVEKPRPAAREWDHERLAYRSAVVVSTCGGGDAGSTQSNDSQRMIISKNTEWQVEYQGEGGEHI</sequence>
<feature type="transmembrane region" description="Helical" evidence="2">
    <location>
        <begin position="125"/>
        <end position="143"/>
    </location>
</feature>
<dbReference type="Pfam" id="PF20684">
    <property type="entry name" value="Fung_rhodopsin"/>
    <property type="match status" value="1"/>
</dbReference>
<evidence type="ECO:0000259" key="3">
    <source>
        <dbReference type="Pfam" id="PF20684"/>
    </source>
</evidence>
<dbReference type="PANTHER" id="PTHR39614">
    <property type="entry name" value="INTEGRAL MEMBRANE PROTEIN"/>
    <property type="match status" value="1"/>
</dbReference>
<dbReference type="EMBL" id="JAULSV010000006">
    <property type="protein sequence ID" value="KAK0641657.1"/>
    <property type="molecule type" value="Genomic_DNA"/>
</dbReference>
<reference evidence="4" key="1">
    <citation type="submission" date="2023-06" db="EMBL/GenBank/DDBJ databases">
        <title>Genome-scale phylogeny and comparative genomics of the fungal order Sordariales.</title>
        <authorList>
            <consortium name="Lawrence Berkeley National Laboratory"/>
            <person name="Hensen N."/>
            <person name="Bonometti L."/>
            <person name="Westerberg I."/>
            <person name="Brannstrom I.O."/>
            <person name="Guillou S."/>
            <person name="Cros-Aarteil S."/>
            <person name="Calhoun S."/>
            <person name="Haridas S."/>
            <person name="Kuo A."/>
            <person name="Mondo S."/>
            <person name="Pangilinan J."/>
            <person name="Riley R."/>
            <person name="Labutti K."/>
            <person name="Andreopoulos B."/>
            <person name="Lipzen A."/>
            <person name="Chen C."/>
            <person name="Yanf M."/>
            <person name="Daum C."/>
            <person name="Ng V."/>
            <person name="Clum A."/>
            <person name="Steindorff A."/>
            <person name="Ohm R."/>
            <person name="Martin F."/>
            <person name="Silar P."/>
            <person name="Natvig D."/>
            <person name="Lalanne C."/>
            <person name="Gautier V."/>
            <person name="Ament-Velasquez S.L."/>
            <person name="Kruys A."/>
            <person name="Hutchinson M.I."/>
            <person name="Powell A.J."/>
            <person name="Barry K."/>
            <person name="Miller A.N."/>
            <person name="Grigoriev I.V."/>
            <person name="Debuchy R."/>
            <person name="Gladieux P."/>
            <person name="Thoren M.H."/>
            <person name="Johannesson H."/>
        </authorList>
    </citation>
    <scope>NUCLEOTIDE SEQUENCE</scope>
    <source>
        <strain evidence="4">SMH2532-1</strain>
    </source>
</reference>
<feature type="region of interest" description="Disordered" evidence="1">
    <location>
        <begin position="1"/>
        <end position="23"/>
    </location>
</feature>
<feature type="transmembrane region" description="Helical" evidence="2">
    <location>
        <begin position="195"/>
        <end position="218"/>
    </location>
</feature>
<comment type="caution">
    <text evidence="4">The sequence shown here is derived from an EMBL/GenBank/DDBJ whole genome shotgun (WGS) entry which is preliminary data.</text>
</comment>
<evidence type="ECO:0000313" key="5">
    <source>
        <dbReference type="Proteomes" id="UP001174936"/>
    </source>
</evidence>
<organism evidence="4 5">
    <name type="scientific">Cercophora newfieldiana</name>
    <dbReference type="NCBI Taxonomy" id="92897"/>
    <lineage>
        <taxon>Eukaryota</taxon>
        <taxon>Fungi</taxon>
        <taxon>Dikarya</taxon>
        <taxon>Ascomycota</taxon>
        <taxon>Pezizomycotina</taxon>
        <taxon>Sordariomycetes</taxon>
        <taxon>Sordariomycetidae</taxon>
        <taxon>Sordariales</taxon>
        <taxon>Lasiosphaeriaceae</taxon>
        <taxon>Cercophora</taxon>
    </lineage>
</organism>
<keyword evidence="2" id="KW-0812">Transmembrane</keyword>
<gene>
    <name evidence="4" type="ORF">B0T16DRAFT_461695</name>
</gene>
<name>A0AA39XWP6_9PEZI</name>
<feature type="transmembrane region" description="Helical" evidence="2">
    <location>
        <begin position="40"/>
        <end position="63"/>
    </location>
</feature>
<feature type="transmembrane region" description="Helical" evidence="2">
    <location>
        <begin position="230"/>
        <end position="252"/>
    </location>
</feature>
<keyword evidence="2" id="KW-1133">Transmembrane helix</keyword>
<feature type="compositionally biased region" description="Low complexity" evidence="1">
    <location>
        <begin position="310"/>
        <end position="328"/>
    </location>
</feature>
<keyword evidence="2" id="KW-0472">Membrane</keyword>
<dbReference type="InterPro" id="IPR049326">
    <property type="entry name" value="Rhodopsin_dom_fungi"/>
</dbReference>
<accession>A0AA39XWP6</accession>
<dbReference type="Proteomes" id="UP001174936">
    <property type="component" value="Unassembled WGS sequence"/>
</dbReference>
<dbReference type="AlphaFoldDB" id="A0AA39XWP6"/>
<feature type="domain" description="Rhodopsin" evidence="3">
    <location>
        <begin position="59"/>
        <end position="294"/>
    </location>
</feature>
<feature type="transmembrane region" description="Helical" evidence="2">
    <location>
        <begin position="75"/>
        <end position="94"/>
    </location>
</feature>
<feature type="region of interest" description="Disordered" evidence="1">
    <location>
        <begin position="300"/>
        <end position="341"/>
    </location>
</feature>